<dbReference type="InterPro" id="IPR026919">
    <property type="entry name" value="ADGRV1"/>
</dbReference>
<dbReference type="GeneTree" id="ENSGT00940000154880"/>
<dbReference type="Gene3D" id="2.60.120.200">
    <property type="match status" value="1"/>
</dbReference>
<feature type="domain" description="Calx-beta" evidence="6">
    <location>
        <begin position="1710"/>
        <end position="1809"/>
    </location>
</feature>
<feature type="domain" description="Calx-beta" evidence="6">
    <location>
        <begin position="763"/>
        <end position="861"/>
    </location>
</feature>
<reference evidence="8" key="2">
    <citation type="submission" date="2025-08" db="UniProtKB">
        <authorList>
            <consortium name="Ensembl"/>
        </authorList>
    </citation>
    <scope>IDENTIFICATION</scope>
    <source>
        <strain evidence="8">breed Abyssinian</strain>
    </source>
</reference>
<protein>
    <recommendedName>
        <fullName evidence="10">Adhesion G protein-coupled receptor V1</fullName>
    </recommendedName>
</protein>
<dbReference type="Proteomes" id="UP000823872">
    <property type="component" value="Chromosome A1"/>
</dbReference>
<dbReference type="Pfam" id="PF13385">
    <property type="entry name" value="Laminin_G_3"/>
    <property type="match status" value="1"/>
</dbReference>
<name>A0ABI7WKG6_FELCA</name>
<feature type="domain" description="Calx-beta" evidence="6">
    <location>
        <begin position="21"/>
        <end position="117"/>
    </location>
</feature>
<keyword evidence="2" id="KW-0677">Repeat</keyword>
<reference evidence="8" key="3">
    <citation type="submission" date="2025-09" db="UniProtKB">
        <authorList>
            <consortium name="Ensembl"/>
        </authorList>
    </citation>
    <scope>IDENTIFICATION</scope>
    <source>
        <strain evidence="8">breed Abyssinian</strain>
    </source>
</reference>
<evidence type="ECO:0000256" key="4">
    <source>
        <dbReference type="ARBA" id="ARBA00023157"/>
    </source>
</evidence>
<dbReference type="SUPFAM" id="SSF49899">
    <property type="entry name" value="Concanavalin A-like lectins/glucanases"/>
    <property type="match status" value="1"/>
</dbReference>
<dbReference type="Gene3D" id="2.60.40.2030">
    <property type="match status" value="22"/>
</dbReference>
<feature type="domain" description="Calx-beta" evidence="6">
    <location>
        <begin position="1966"/>
        <end position="2079"/>
    </location>
</feature>
<dbReference type="InterPro" id="IPR038081">
    <property type="entry name" value="CalX-like_sf"/>
</dbReference>
<feature type="signal peptide" evidence="5">
    <location>
        <begin position="1"/>
        <end position="29"/>
    </location>
</feature>
<evidence type="ECO:0000259" key="6">
    <source>
        <dbReference type="SMART" id="SM00237"/>
    </source>
</evidence>
<evidence type="ECO:0000256" key="2">
    <source>
        <dbReference type="ARBA" id="ARBA00022737"/>
    </source>
</evidence>
<reference evidence="8 9" key="1">
    <citation type="submission" date="2021-02" db="EMBL/GenBank/DDBJ databases">
        <title>Safari Cat Assemblies.</title>
        <authorList>
            <person name="Bredemeyer K.R."/>
            <person name="Murphy W.J."/>
        </authorList>
    </citation>
    <scope>NUCLEOTIDE SEQUENCE [LARGE SCALE GENOMIC DNA]</scope>
</reference>
<keyword evidence="3" id="KW-0106">Calcium</keyword>
<feature type="chain" id="PRO_5045235833" description="Adhesion G protein-coupled receptor V1" evidence="5">
    <location>
        <begin position="30"/>
        <end position="3265"/>
    </location>
</feature>
<dbReference type="PANTHER" id="PTHR46682:SF1">
    <property type="entry name" value="ADHESION G-PROTEIN COUPLED RECEPTOR V1"/>
    <property type="match status" value="1"/>
</dbReference>
<dbReference type="PANTHER" id="PTHR46682">
    <property type="entry name" value="ADHESION G-PROTEIN COUPLED RECEPTOR V1"/>
    <property type="match status" value="1"/>
</dbReference>
<gene>
    <name evidence="8" type="primary">ADGRV1</name>
</gene>
<keyword evidence="1 5" id="KW-0732">Signal</keyword>
<feature type="domain" description="Calx-beta" evidence="6">
    <location>
        <begin position="2814"/>
        <end position="2925"/>
    </location>
</feature>
<dbReference type="InterPro" id="IPR003644">
    <property type="entry name" value="Calx_beta"/>
</dbReference>
<feature type="domain" description="Calx-beta" evidence="6">
    <location>
        <begin position="379"/>
        <end position="488"/>
    </location>
</feature>
<evidence type="ECO:0000256" key="5">
    <source>
        <dbReference type="SAM" id="SignalP"/>
    </source>
</evidence>
<evidence type="ECO:0000313" key="8">
    <source>
        <dbReference type="Ensembl" id="ENSFCTP00005010782.1"/>
    </source>
</evidence>
<evidence type="ECO:0000256" key="3">
    <source>
        <dbReference type="ARBA" id="ARBA00022837"/>
    </source>
</evidence>
<sequence length="3265" mass="357897">MSVSPGLGMPSASLLVNLLSALFIPYVFGETEIRFAGQTTFVVNETSTTVIRLVIERIGEPANVTAIVSLYGDDTGDFFDTYAAAFIPVGETNRTVYIAVCDDDLPEPDETFTFHLTFQKPSANVKLGWPRTVTVTILSNDNAFGIISFNMPFSITVSEPRGRNESVPLTLIREKGTYGMVTVTFEVEGGPNPPEEDLSPVKGNITFPPGRATVVYNLTVLDDEVPENDEIFLIQLKSVEGGAEINISRSSVEIIIKKNDSPVRFIQSVYLVPEEDHILIIPVVRGKDDSGNLIGSDEYEVSISYVVITGNSTAHAQQDLDFIDLQPTTTIVFPPFIHESHLKFHIVDDTIPEIAESFHVVLLKDTLQGDAVLLGPSTVQVTIKPNDKPYGVLSFNSILFERTVVIDEDTTSRFEDITVVRNGGTHGNISVNWELTRNSSDASPVIADIRPSSGVLHFAQGQMLASIPLTIINDDFPEEAEAYLLRILPHTIKGGAEVSEPAELLFYIQDSDDVYGLIIFFPMEHQKIESSPGERYLSLSFTRLGGTKGDVNMFYSALYIPAGAVDPLRAKDGILNTSRRNNLIFPEQKTQVTTKLPIRNDAFLQNGAHFLVKLETVELVNIIPPIPPISPRFGKIQNISLAVTPDIANGEIGFISNLPIILHEPEDSAAEVVYIPLHRDGTDGQATVYWSLKPSGFNSKAVTLDDIGPFNGSVVFLSGQSDTTINITVKADDTPEMNETVTLSLDRVSVENQVLKSGYTSRDLIILENDDPGGVFEFSPTSRGPYVIKEGESVELHITRSRGALVKQFLHYRVEPRDSNEFYGNTGVLEFKPGEREIVITLLSRLDGIPELDEHYWVVLSSHGERESKLGSATVVNITILKNDDPHGIIEFVSDDLIVMINESKGDNTYSAVYDVVRNRGNFGVVSVSWVVCPDFTQDVFPVQGTIFFGDQEFLKNITIYSLPDEIPEEMEEFTITLLNATGGAKIGNRTTATLRIRRNDDPIYFAEPRVVRVQEGETANFTVLRNGSVDVACTVQYATMDGKATAREGDFVPVEKGEALVFAVGNRKQRISVFINEDDIPETDESFYIILFNSTGDTVVYQYGIATVIIEANDDPNGIFSLEPIDKAVEEGKTNAFWILRHRGHFGNVSVAWQLFENDSALQPGQEFYETSGIVNFMDGEEAKPIILHAFPDKIPEFNEFYILKLVNISGGSPGPGGQLAGTNLQVTVMIPFNDDPFGIFILDPECLEREVAEDVLSEDDMSYITNFTILRQQGVFGDVRVGWEILSSEFTDGLPPMIDFLLVGIFPSTVHLQPHMRRHHSGTDALYFSGVEGAFGTVHPKYHPSKNNSIANFTFSAWVIPDANTNGFVIAKDDGNGSIYYGVKIQTNESHVTLSLHYKTLGSNATYIAKTTVMKYLEENVWLHLLIVLDDGIIEFYLDGNAMPRGIKSLKGEAIIDGPGMLRIGAGMNGNDRFTGLMQDVRSYERKLTVEEIYELHAMPAKSDLHPVSGYLEFRQGETNKSFIISARDDNEEEGEELFILKLVSVYGGARISEENTTARLIIQKSDNANGLFGFTGTCIPEIAEEGSTISCVVERTRGALDYVHVFYTISQIESEGINYLVDDFANASGTITFLPWQRSEVLNIYVLDDDIPELNEYFRVTLVSAIPGDGKLGSIPTSGASIDPEKETTDITIKASDHPYGLLQFSTGLPPEPEDAMTLPASSMPHVTVQEEDGEVRLLVVRAQGLLGRVLAEFRTVSLTAFSPDDYQSVSGTLEFQPGERYKYISVNITDNSVPELEKSFKVELLNLEGGVTEFFRVDGSGSGDGDMEFFLPTIHKHASLGVASQILVTIAASDHAHGVFEFSPESLFVSGTEPEDGYSTVTLNILRNHGALSQVTLLWSIDSDPDGDLAFTSGNVTFEIGQKSVNITVEILPDEDPELDKAFSVSIISVSSGSLGVHTNATLTVLASDDPCGVFIFSEKNRPIKVEEATQNITLSVIRLKGLMGKVIVTYATLDDMEKPPYFPPSIARATQGRDYMPASGFALFRANQSEATITISVLDDDEPERSESVFVELLNSTLIEKVQNRPIPNSPRLGPKVETIAHLIIIANDDAFGTLQLSAPVVRVAENHVGPIINVTRAGGAFADVSVKFKAVPITAVAGEDYSIASSDVVLLEGETSKAVPIYIINDIYPELEESFLVQLLNETTGGAKLGVLTEAIIIIEASDDPYGLFGFQITKLIVEEPEFNSVKVNLPIIRNSGTLGNVTVQWVATINGQLATGDLQVVSGNVTFAPGETIQTLLLEVLADDVPEIEEVIQVQLTDASGGGTIGLDRVANIIIPANDNPYGTVAFVQSVYRVQEPLERSSCANITVRRSGGHFGRLLLFYSTSDIDVVALAVEEGQDLLSYYESPIQGVPDPLWRTWVNVSAMEEPQYTCATLCLKEHACLAFSFFSASEGPHCFWMTSWISPLVNISDSWTYRKNMTRVASLFSGQAVAGSDYEPVTRQWAIMLEGDEFANLTVSILPDDFPEMDESFLISLLEVHLMNITASFENQPTIGQPNTSTVVIALNGDAFGVFVIYSISPNTSEDGLYVEVQEQPQTTVELMILRTGGSLGQVIVEWRVVGGTATEGLDFVGAGDILTFAEGETKKTAVLAILDDSEPEDDESIIVSLVYTEGGSRILPSSSTVRVNILANDNVAGIVSFQTTSRSVIGHEGEILQFHVVRTPPGRGNVSVNWKIIGENLELNFGNSTGQLFFPEGSLNKTIFVHLFDDNIPEEKEVYQVLLYDVRTQGVPPAGIALLDAQGYAAVLTVEASDEPHGVLNFALSSRFVLLQEANMTVQLFINREFGSLGAINVTYTTVPGMLSLKNQTEGNLAEPDVDFVSVVGFLILEEGETAAAINITILEDDIPELEEYFLVNLTYIDLIMAPLTSFPPRLEKIHFIHYRLKDSEGLTAQIIIDANDGARGVIEWQHSRFAVNETKGSLTLVAQRSKRTLGHVSLFVYAQNLEAQLGLDYIFTPSILHFVDGERYKNIDIVILDDDIPEGDETFQLVLTNPSPGLELGEKTIALITILANDDGPGVLSFNNSEHFFLREPTALYIQESSALLYVVREPAQGLFGTVTVQFIVTEVNSSVESKDLTPVKGYIVLEEGVRFKALHISAILDTEPEMDEHFVCTLFNPTGGARLGAHVQTLITVLQNQAPLGLFSISAVANRATFIDVEEANRTVYLNVSRTNGIDLAVSVEWETVSETAFGMTANIY</sequence>
<feature type="domain" description="LamG-like jellyroll fold" evidence="7">
    <location>
        <begin position="1353"/>
        <end position="1493"/>
    </location>
</feature>
<dbReference type="SMART" id="SM00560">
    <property type="entry name" value="LamGL"/>
    <property type="match status" value="1"/>
</dbReference>
<feature type="domain" description="Calx-beta" evidence="6">
    <location>
        <begin position="2580"/>
        <end position="2676"/>
    </location>
</feature>
<dbReference type="InterPro" id="IPR006558">
    <property type="entry name" value="LamG-like"/>
</dbReference>
<dbReference type="SMART" id="SM00237">
    <property type="entry name" value="Calx_beta"/>
    <property type="match status" value="13"/>
</dbReference>
<evidence type="ECO:0008006" key="10">
    <source>
        <dbReference type="Google" id="ProtNLM"/>
    </source>
</evidence>
<accession>A0ABI7WKG6</accession>
<feature type="domain" description="Calx-beta" evidence="6">
    <location>
        <begin position="2958"/>
        <end position="3059"/>
    </location>
</feature>
<dbReference type="SUPFAM" id="SSF141072">
    <property type="entry name" value="CalX-like"/>
    <property type="match status" value="23"/>
</dbReference>
<keyword evidence="4" id="KW-1015">Disulfide bond</keyword>
<evidence type="ECO:0000256" key="1">
    <source>
        <dbReference type="ARBA" id="ARBA00022729"/>
    </source>
</evidence>
<feature type="domain" description="Calx-beta" evidence="6">
    <location>
        <begin position="133"/>
        <end position="237"/>
    </location>
</feature>
<proteinExistence type="predicted"/>
<feature type="domain" description="Calx-beta" evidence="6">
    <location>
        <begin position="2222"/>
        <end position="2324"/>
    </location>
</feature>
<dbReference type="Ensembl" id="ENSFCTT00005015877.1">
    <property type="protein sequence ID" value="ENSFCTP00005010782.1"/>
    <property type="gene ID" value="ENSFCTG00005005673.1"/>
</dbReference>
<feature type="domain" description="Calx-beta" evidence="6">
    <location>
        <begin position="2107"/>
        <end position="2206"/>
    </location>
</feature>
<feature type="domain" description="Calx-beta" evidence="6">
    <location>
        <begin position="993"/>
        <end position="1093"/>
    </location>
</feature>
<dbReference type="InterPro" id="IPR013320">
    <property type="entry name" value="ConA-like_dom_sf"/>
</dbReference>
<evidence type="ECO:0000259" key="7">
    <source>
        <dbReference type="SMART" id="SM00560"/>
    </source>
</evidence>
<dbReference type="Pfam" id="PF03160">
    <property type="entry name" value="Calx-beta"/>
    <property type="match status" value="22"/>
</dbReference>
<keyword evidence="9" id="KW-1185">Reference proteome</keyword>
<evidence type="ECO:0000313" key="9">
    <source>
        <dbReference type="Proteomes" id="UP000823872"/>
    </source>
</evidence>
<organism evidence="8 9">
    <name type="scientific">Felis catus</name>
    <name type="common">Cat</name>
    <name type="synonym">Felis silvestris catus</name>
    <dbReference type="NCBI Taxonomy" id="9685"/>
    <lineage>
        <taxon>Eukaryota</taxon>
        <taxon>Metazoa</taxon>
        <taxon>Chordata</taxon>
        <taxon>Craniata</taxon>
        <taxon>Vertebrata</taxon>
        <taxon>Euteleostomi</taxon>
        <taxon>Mammalia</taxon>
        <taxon>Eutheria</taxon>
        <taxon>Laurasiatheria</taxon>
        <taxon>Carnivora</taxon>
        <taxon>Feliformia</taxon>
        <taxon>Felidae</taxon>
        <taxon>Felinae</taxon>
        <taxon>Felis</taxon>
    </lineage>
</organism>
<feature type="domain" description="Calx-beta" evidence="6">
    <location>
        <begin position="252"/>
        <end position="363"/>
    </location>
</feature>